<dbReference type="EMBL" id="LABZ01000138">
    <property type="protein sequence ID" value="KMO37164.1"/>
    <property type="molecule type" value="Genomic_DNA"/>
</dbReference>
<accession>A0A0J6STX5</accession>
<sequence length="112" mass="11626">MTRHRAKPSFTVEIKRSRTTPLTDSERPQSERPASKPPAGLSKPPAGLSKPPAGLTKAPAAEAEQRPASPGRSLWAGTGLLEEAAAAAQSGRFDPPDLPIFAKAPVAKAPVA</sequence>
<protein>
    <submittedName>
        <fullName evidence="2">Uncharacterized protein</fullName>
    </submittedName>
</protein>
<dbReference type="AlphaFoldDB" id="A0A0J6STX5"/>
<proteinExistence type="predicted"/>
<dbReference type="Proteomes" id="UP000036449">
    <property type="component" value="Unassembled WGS sequence"/>
</dbReference>
<name>A0A0J6STX5_9HYPH</name>
<comment type="caution">
    <text evidence="2">The sequence shown here is derived from an EMBL/GenBank/DDBJ whole genome shotgun (WGS) entry which is preliminary data.</text>
</comment>
<feature type="compositionally biased region" description="Low complexity" evidence="1">
    <location>
        <begin position="102"/>
        <end position="112"/>
    </location>
</feature>
<gene>
    <name evidence="2" type="ORF">VQ03_19615</name>
</gene>
<evidence type="ECO:0000313" key="2">
    <source>
        <dbReference type="EMBL" id="KMO37164.1"/>
    </source>
</evidence>
<keyword evidence="3" id="KW-1185">Reference proteome</keyword>
<feature type="compositionally biased region" description="Low complexity" evidence="1">
    <location>
        <begin position="76"/>
        <end position="88"/>
    </location>
</feature>
<feature type="region of interest" description="Disordered" evidence="1">
    <location>
        <begin position="1"/>
        <end position="112"/>
    </location>
</feature>
<feature type="non-terminal residue" evidence="2">
    <location>
        <position position="112"/>
    </location>
</feature>
<organism evidence="2 3">
    <name type="scientific">Methylobacterium tarhaniae</name>
    <dbReference type="NCBI Taxonomy" id="1187852"/>
    <lineage>
        <taxon>Bacteria</taxon>
        <taxon>Pseudomonadati</taxon>
        <taxon>Pseudomonadota</taxon>
        <taxon>Alphaproteobacteria</taxon>
        <taxon>Hyphomicrobiales</taxon>
        <taxon>Methylobacteriaceae</taxon>
        <taxon>Methylobacterium</taxon>
    </lineage>
</organism>
<feature type="compositionally biased region" description="Basic and acidic residues" evidence="1">
    <location>
        <begin position="24"/>
        <end position="34"/>
    </location>
</feature>
<evidence type="ECO:0000256" key="1">
    <source>
        <dbReference type="SAM" id="MobiDB-lite"/>
    </source>
</evidence>
<evidence type="ECO:0000313" key="3">
    <source>
        <dbReference type="Proteomes" id="UP000036449"/>
    </source>
</evidence>
<reference evidence="2 3" key="1">
    <citation type="submission" date="2015-03" db="EMBL/GenBank/DDBJ databases">
        <title>Genome sequencing of Methylobacterium tarhaniae DSM 25844.</title>
        <authorList>
            <person name="Chaudhry V."/>
            <person name="Patil P.B."/>
        </authorList>
    </citation>
    <scope>NUCLEOTIDE SEQUENCE [LARGE SCALE GENOMIC DNA]</scope>
    <source>
        <strain evidence="2 3">DSM 25844</strain>
    </source>
</reference>